<protein>
    <submittedName>
        <fullName evidence="1">Uncharacterized protein</fullName>
    </submittedName>
</protein>
<dbReference type="EMBL" id="CAADRP010001535">
    <property type="protein sequence ID" value="VFU39879.1"/>
    <property type="molecule type" value="Genomic_DNA"/>
</dbReference>
<dbReference type="AlphaFoldDB" id="A0A6N2LIA8"/>
<sequence length="76" mass="8958">MAHYSFFFIGFEETPPPENALCERVKLRVNDMDWPVGNKFHGTDMEFVLNFLKKIRGEGNEREIDFEFDVTQLVKS</sequence>
<organism evidence="1">
    <name type="scientific">Salix viminalis</name>
    <name type="common">Common osier</name>
    <name type="synonym">Basket willow</name>
    <dbReference type="NCBI Taxonomy" id="40686"/>
    <lineage>
        <taxon>Eukaryota</taxon>
        <taxon>Viridiplantae</taxon>
        <taxon>Streptophyta</taxon>
        <taxon>Embryophyta</taxon>
        <taxon>Tracheophyta</taxon>
        <taxon>Spermatophyta</taxon>
        <taxon>Magnoliopsida</taxon>
        <taxon>eudicotyledons</taxon>
        <taxon>Gunneridae</taxon>
        <taxon>Pentapetalae</taxon>
        <taxon>rosids</taxon>
        <taxon>fabids</taxon>
        <taxon>Malpighiales</taxon>
        <taxon>Salicaceae</taxon>
        <taxon>Saliceae</taxon>
        <taxon>Salix</taxon>
    </lineage>
</organism>
<name>A0A6N2LIA8_SALVM</name>
<accession>A0A6N2LIA8</accession>
<evidence type="ECO:0000313" key="1">
    <source>
        <dbReference type="EMBL" id="VFU39879.1"/>
    </source>
</evidence>
<gene>
    <name evidence="1" type="ORF">SVIM_LOCUS224915</name>
</gene>
<reference evidence="1" key="1">
    <citation type="submission" date="2019-03" db="EMBL/GenBank/DDBJ databases">
        <authorList>
            <person name="Mank J."/>
            <person name="Almeida P."/>
        </authorList>
    </citation>
    <scope>NUCLEOTIDE SEQUENCE</scope>
    <source>
        <strain evidence="1">78183</strain>
    </source>
</reference>
<proteinExistence type="predicted"/>